<feature type="region of interest" description="Disordered" evidence="7">
    <location>
        <begin position="1"/>
        <end position="61"/>
    </location>
</feature>
<feature type="region of interest" description="Disordered" evidence="7">
    <location>
        <begin position="183"/>
        <end position="246"/>
    </location>
</feature>
<feature type="non-terminal residue" evidence="8">
    <location>
        <position position="246"/>
    </location>
</feature>
<dbReference type="OrthoDB" id="9631130at2759"/>
<comment type="caution">
    <text evidence="8">The sequence shown here is derived from an EMBL/GenBank/DDBJ whole genome shotgun (WGS) entry which is preliminary data.</text>
</comment>
<feature type="non-terminal residue" evidence="8">
    <location>
        <position position="1"/>
    </location>
</feature>
<keyword evidence="2" id="KW-0391">Immunity</keyword>
<gene>
    <name evidence="8" type="ORF">HGM15179_020542</name>
</gene>
<dbReference type="EMBL" id="SWJQ01002394">
    <property type="protein sequence ID" value="TRZ06564.1"/>
    <property type="molecule type" value="Genomic_DNA"/>
</dbReference>
<dbReference type="InterPro" id="IPR013783">
    <property type="entry name" value="Ig-like_fold"/>
</dbReference>
<dbReference type="PANTHER" id="PTHR19343:SF13">
    <property type="entry name" value="T CELL RECEPTOR ALPHA VARIABLE 21"/>
    <property type="match status" value="1"/>
</dbReference>
<evidence type="ECO:0000256" key="4">
    <source>
        <dbReference type="ARBA" id="ARBA00023170"/>
    </source>
</evidence>
<keyword evidence="6" id="KW-1279">T cell receptor</keyword>
<keyword evidence="9" id="KW-1185">Reference proteome</keyword>
<dbReference type="InterPro" id="IPR036179">
    <property type="entry name" value="Ig-like_dom_sf"/>
</dbReference>
<dbReference type="GO" id="GO:0042101">
    <property type="term" value="C:T cell receptor complex"/>
    <property type="evidence" value="ECO:0007669"/>
    <property type="project" value="UniProtKB-KW"/>
</dbReference>
<feature type="compositionally biased region" description="Low complexity" evidence="7">
    <location>
        <begin position="45"/>
        <end position="60"/>
    </location>
</feature>
<evidence type="ECO:0000313" key="8">
    <source>
        <dbReference type="EMBL" id="TRZ06564.1"/>
    </source>
</evidence>
<organism evidence="8 9">
    <name type="scientific">Zosterops borbonicus</name>
    <dbReference type="NCBI Taxonomy" id="364589"/>
    <lineage>
        <taxon>Eukaryota</taxon>
        <taxon>Metazoa</taxon>
        <taxon>Chordata</taxon>
        <taxon>Craniata</taxon>
        <taxon>Vertebrata</taxon>
        <taxon>Euteleostomi</taxon>
        <taxon>Archelosauria</taxon>
        <taxon>Archosauria</taxon>
        <taxon>Dinosauria</taxon>
        <taxon>Saurischia</taxon>
        <taxon>Theropoda</taxon>
        <taxon>Coelurosauria</taxon>
        <taxon>Aves</taxon>
        <taxon>Neognathae</taxon>
        <taxon>Neoaves</taxon>
        <taxon>Telluraves</taxon>
        <taxon>Australaves</taxon>
        <taxon>Passeriformes</taxon>
        <taxon>Sylvioidea</taxon>
        <taxon>Zosteropidae</taxon>
        <taxon>Zosterops</taxon>
    </lineage>
</organism>
<keyword evidence="4" id="KW-0675">Receptor</keyword>
<reference evidence="8" key="1">
    <citation type="submission" date="2019-04" db="EMBL/GenBank/DDBJ databases">
        <title>Genome assembly of Zosterops borbonicus 15179.</title>
        <authorList>
            <person name="Leroy T."/>
            <person name="Anselmetti Y."/>
            <person name="Tilak M.-K."/>
            <person name="Nabholz B."/>
        </authorList>
    </citation>
    <scope>NUCLEOTIDE SEQUENCE</scope>
    <source>
        <strain evidence="8">HGM_15179</strain>
        <tissue evidence="8">Muscle</tissue>
    </source>
</reference>
<sequence>PRRRPAPTALASPPFPARSRREPEQRRCRAQPRGGAGGGGEEAARAQQRAGAEGTAMLGRRSGGMRRARGAGLAALAAVLLGWLPGRAQVQQEPFLETTEGTSVCINCSHPGKQLGYSIIFYRQLPGREPQFLALITRGSKAVPAIAGQLSVSEDGRSSSLCLERPWRGDAAVYYCALGPRAEEPGLRPGTNRRGRGPQGPGAQPPSSAPSPPAPTPHSPARPPHTRLPARPLRTHSSKFSRGHSQ</sequence>
<name>A0A8K1FUX2_9PASS</name>
<dbReference type="AlphaFoldDB" id="A0A8K1FUX2"/>
<dbReference type="SUPFAM" id="SSF48726">
    <property type="entry name" value="Immunoglobulin"/>
    <property type="match status" value="1"/>
</dbReference>
<evidence type="ECO:0000256" key="7">
    <source>
        <dbReference type="SAM" id="MobiDB-lite"/>
    </source>
</evidence>
<dbReference type="PANTHER" id="PTHR19343">
    <property type="entry name" value="T CELL RECEPTOR ALPHA VARIABLE 1-2"/>
    <property type="match status" value="1"/>
</dbReference>
<dbReference type="Gene3D" id="2.60.40.10">
    <property type="entry name" value="Immunoglobulins"/>
    <property type="match status" value="1"/>
</dbReference>
<feature type="compositionally biased region" description="Basic residues" evidence="7">
    <location>
        <begin position="233"/>
        <end position="246"/>
    </location>
</feature>
<evidence type="ECO:0000256" key="5">
    <source>
        <dbReference type="ARBA" id="ARBA00023319"/>
    </source>
</evidence>
<evidence type="ECO:0000256" key="1">
    <source>
        <dbReference type="ARBA" id="ARBA00022729"/>
    </source>
</evidence>
<dbReference type="Proteomes" id="UP000796761">
    <property type="component" value="Unassembled WGS sequence"/>
</dbReference>
<feature type="compositionally biased region" description="Pro residues" evidence="7">
    <location>
        <begin position="203"/>
        <end position="223"/>
    </location>
</feature>
<evidence type="ECO:0000313" key="9">
    <source>
        <dbReference type="Proteomes" id="UP000796761"/>
    </source>
</evidence>
<dbReference type="GO" id="GO:0002250">
    <property type="term" value="P:adaptive immune response"/>
    <property type="evidence" value="ECO:0007669"/>
    <property type="project" value="UniProtKB-KW"/>
</dbReference>
<evidence type="ECO:0000256" key="3">
    <source>
        <dbReference type="ARBA" id="ARBA00023130"/>
    </source>
</evidence>
<proteinExistence type="predicted"/>
<dbReference type="InterPro" id="IPR051006">
    <property type="entry name" value="TCR_variable_domain"/>
</dbReference>
<keyword evidence="1" id="KW-0732">Signal</keyword>
<keyword evidence="5" id="KW-0393">Immunoglobulin domain</keyword>
<evidence type="ECO:0000256" key="2">
    <source>
        <dbReference type="ARBA" id="ARBA00022859"/>
    </source>
</evidence>
<evidence type="ECO:0008006" key="10">
    <source>
        <dbReference type="Google" id="ProtNLM"/>
    </source>
</evidence>
<dbReference type="GO" id="GO:0042605">
    <property type="term" value="F:peptide antigen binding"/>
    <property type="evidence" value="ECO:0007669"/>
    <property type="project" value="TreeGrafter"/>
</dbReference>
<keyword evidence="3" id="KW-1064">Adaptive immunity</keyword>
<evidence type="ECO:0000256" key="6">
    <source>
        <dbReference type="ARBA" id="ARBA00043266"/>
    </source>
</evidence>
<protein>
    <recommendedName>
        <fullName evidence="10">Immunoglobulin V-set domain-containing protein</fullName>
    </recommendedName>
</protein>
<accession>A0A8K1FUX2</accession>